<gene>
    <name evidence="1" type="primary">BnaA01g21700D</name>
    <name evidence="1" type="ORF">GSBRNA2T00024230001</name>
</gene>
<dbReference type="PaxDb" id="3708-A0A078GER1"/>
<sequence>MGDSQDAKGKGQYHS</sequence>
<name>A0A078GER1_BRANA</name>
<keyword evidence="2" id="KW-1185">Reference proteome</keyword>
<evidence type="ECO:0000313" key="2">
    <source>
        <dbReference type="Proteomes" id="UP000028999"/>
    </source>
</evidence>
<evidence type="ECO:0000313" key="1">
    <source>
        <dbReference type="EMBL" id="CDY23819.1"/>
    </source>
</evidence>
<reference evidence="1 2" key="1">
    <citation type="journal article" date="2014" name="Science">
        <title>Plant genetics. Early allopolyploid evolution in the post-Neolithic Brassica napus oilseed genome.</title>
        <authorList>
            <person name="Chalhoub B."/>
            <person name="Denoeud F."/>
            <person name="Liu S."/>
            <person name="Parkin I.A."/>
            <person name="Tang H."/>
            <person name="Wang X."/>
            <person name="Chiquet J."/>
            <person name="Belcram H."/>
            <person name="Tong C."/>
            <person name="Samans B."/>
            <person name="Correa M."/>
            <person name="Da Silva C."/>
            <person name="Just J."/>
            <person name="Falentin C."/>
            <person name="Koh C.S."/>
            <person name="Le Clainche I."/>
            <person name="Bernard M."/>
            <person name="Bento P."/>
            <person name="Noel B."/>
            <person name="Labadie K."/>
            <person name="Alberti A."/>
            <person name="Charles M."/>
            <person name="Arnaud D."/>
            <person name="Guo H."/>
            <person name="Daviaud C."/>
            <person name="Alamery S."/>
            <person name="Jabbari K."/>
            <person name="Zhao M."/>
            <person name="Edger P.P."/>
            <person name="Chelaifa H."/>
            <person name="Tack D."/>
            <person name="Lassalle G."/>
            <person name="Mestiri I."/>
            <person name="Schnel N."/>
            <person name="Le Paslier M.C."/>
            <person name="Fan G."/>
            <person name="Renault V."/>
            <person name="Bayer P.E."/>
            <person name="Golicz A.A."/>
            <person name="Manoli S."/>
            <person name="Lee T.H."/>
            <person name="Thi V.H."/>
            <person name="Chalabi S."/>
            <person name="Hu Q."/>
            <person name="Fan C."/>
            <person name="Tollenaere R."/>
            <person name="Lu Y."/>
            <person name="Battail C."/>
            <person name="Shen J."/>
            <person name="Sidebottom C.H."/>
            <person name="Wang X."/>
            <person name="Canaguier A."/>
            <person name="Chauveau A."/>
            <person name="Berard A."/>
            <person name="Deniot G."/>
            <person name="Guan M."/>
            <person name="Liu Z."/>
            <person name="Sun F."/>
            <person name="Lim Y.P."/>
            <person name="Lyons E."/>
            <person name="Town C.D."/>
            <person name="Bancroft I."/>
            <person name="Wang X."/>
            <person name="Meng J."/>
            <person name="Ma J."/>
            <person name="Pires J.C."/>
            <person name="King G.J."/>
            <person name="Brunel D."/>
            <person name="Delourme R."/>
            <person name="Renard M."/>
            <person name="Aury J.M."/>
            <person name="Adams K.L."/>
            <person name="Batley J."/>
            <person name="Snowdon R.J."/>
            <person name="Tost J."/>
            <person name="Edwards D."/>
            <person name="Zhou Y."/>
            <person name="Hua W."/>
            <person name="Sharpe A.G."/>
            <person name="Paterson A.H."/>
            <person name="Guan C."/>
            <person name="Wincker P."/>
        </authorList>
    </citation>
    <scope>NUCLEOTIDE SEQUENCE [LARGE SCALE GENOMIC DNA]</scope>
    <source>
        <strain evidence="2">cv. Darmor-bzh</strain>
    </source>
</reference>
<protein>
    <submittedName>
        <fullName evidence="1">BnaA01g21700D protein</fullName>
    </submittedName>
</protein>
<proteinExistence type="predicted"/>
<dbReference type="Proteomes" id="UP000028999">
    <property type="component" value="Unassembled WGS sequence"/>
</dbReference>
<organism evidence="1 2">
    <name type="scientific">Brassica napus</name>
    <name type="common">Rape</name>
    <dbReference type="NCBI Taxonomy" id="3708"/>
    <lineage>
        <taxon>Eukaryota</taxon>
        <taxon>Viridiplantae</taxon>
        <taxon>Streptophyta</taxon>
        <taxon>Embryophyta</taxon>
        <taxon>Tracheophyta</taxon>
        <taxon>Spermatophyta</taxon>
        <taxon>Magnoliopsida</taxon>
        <taxon>eudicotyledons</taxon>
        <taxon>Gunneridae</taxon>
        <taxon>Pentapetalae</taxon>
        <taxon>rosids</taxon>
        <taxon>malvids</taxon>
        <taxon>Brassicales</taxon>
        <taxon>Brassicaceae</taxon>
        <taxon>Brassiceae</taxon>
        <taxon>Brassica</taxon>
    </lineage>
</organism>
<dbReference type="EMBL" id="LK032149">
    <property type="protein sequence ID" value="CDY23819.1"/>
    <property type="molecule type" value="Genomic_DNA"/>
</dbReference>
<accession>A0A078GER1</accession>